<dbReference type="OrthoDB" id="24645at2759"/>
<comment type="catalytic activity">
    <reaction evidence="10">
        <text>an acyl-CoA + acetyl-CoA = a 3-oxoacyl-CoA + CoA</text>
        <dbReference type="Rhea" id="RHEA:21564"/>
        <dbReference type="ChEBI" id="CHEBI:57287"/>
        <dbReference type="ChEBI" id="CHEBI:57288"/>
        <dbReference type="ChEBI" id="CHEBI:58342"/>
        <dbReference type="ChEBI" id="CHEBI:90726"/>
        <dbReference type="EC" id="2.3.1.16"/>
    </reaction>
</comment>
<dbReference type="InterPro" id="IPR027520">
    <property type="entry name" value="Slx1"/>
</dbReference>
<keyword evidence="6 11" id="KW-0378">Hydrolase</keyword>
<dbReference type="Gene3D" id="3.40.47.10">
    <property type="match status" value="2"/>
</dbReference>
<dbReference type="PROSITE" id="PS50164">
    <property type="entry name" value="GIY_YIG"/>
    <property type="match status" value="1"/>
</dbReference>
<dbReference type="GO" id="GO:0033557">
    <property type="term" value="C:Slx1-Slx4 complex"/>
    <property type="evidence" value="ECO:0007669"/>
    <property type="project" value="UniProtKB-UniRule"/>
</dbReference>
<evidence type="ECO:0000256" key="1">
    <source>
        <dbReference type="ARBA" id="ARBA00004872"/>
    </source>
</evidence>
<gene>
    <name evidence="14" type="ORF">WICANDRAFT_61632</name>
</gene>
<comment type="similarity">
    <text evidence="11">Belongs to the SLX1 family.</text>
</comment>
<dbReference type="CDD" id="cd00751">
    <property type="entry name" value="thiolase"/>
    <property type="match status" value="1"/>
</dbReference>
<comment type="pathway">
    <text evidence="1">Lipid metabolism; fatty acid metabolism.</text>
</comment>
<keyword evidence="4 11" id="KW-0540">Nuclease</keyword>
<keyword evidence="15" id="KW-1185">Reference proteome</keyword>
<dbReference type="GO" id="GO:0017108">
    <property type="term" value="F:5'-flap endonuclease activity"/>
    <property type="evidence" value="ECO:0007669"/>
    <property type="project" value="InterPro"/>
</dbReference>
<dbReference type="InterPro" id="IPR020616">
    <property type="entry name" value="Thiolase_N"/>
</dbReference>
<dbReference type="GO" id="GO:0005777">
    <property type="term" value="C:peroxisome"/>
    <property type="evidence" value="ECO:0007669"/>
    <property type="project" value="TreeGrafter"/>
</dbReference>
<evidence type="ECO:0000259" key="13">
    <source>
        <dbReference type="PROSITE" id="PS50164"/>
    </source>
</evidence>
<dbReference type="PROSITE" id="PS00737">
    <property type="entry name" value="THIOLASE_2"/>
    <property type="match status" value="1"/>
</dbReference>
<sequence length="686" mass="76069">MSTARLLTKSPKDIVILSALRTPVTKAKKGGLSKLYPEELLYNVLKGSIDRSKVDPSLVDDILVGAVLQTLGGQKASALAAKAAGFPVKTTINTVNRQCASSAQAFSYLAASIRSGDIDFGIAAGVESMTHDYFPHRGIPTRIYEPFKKQASSEAQNVLMPMGITSENVASKYNISRKDQDEFALKSQQKAFKATESGHFLKEIIPVEARVSEEGEPEEYKTISKDDGVRGNVTLDKLSTLKPAFSETGTTTAGNASQISDGASAVILTTRENAEKNGLKPIAKFIGSSVAGVESHLMGMGPAAAIPKLLNRFDLTKDDIDIFELNEAFASQSLYCIRELGLDEAKVNPYGGAIALGHPLGATGGRVISTLINGLKTQGSTPDPVRRLRQHNGELKAGAYKTKRKGFRPWEMIMIVHGFPNKIAALQFEHAWQHSYQTRHIEKVQRITTSKTAGRSIHHKLGNVRLLLNSPFFNKMNLKVQIFNSETYKVWCTNKFGINLLNQLIRIDYTNTLETNEIINMQNVMDFKKKCIEHDTKILSRFQEVLRYGEHICHFCKDVIDYTKTNSEYPLVSLCYHDSCDHISHLSCLSTHFRTNEKEVQNVDADRAAMKKLSQRTKITQITQIPEGSIIPKKGSCPSCEKVLIWTTLVRYSTMARLNIGYDGKEPTVEEEEDDFNEIEATQDVV</sequence>
<dbReference type="SUPFAM" id="SSF53901">
    <property type="entry name" value="Thiolase-like"/>
    <property type="match status" value="2"/>
</dbReference>
<evidence type="ECO:0000256" key="6">
    <source>
        <dbReference type="ARBA" id="ARBA00022801"/>
    </source>
</evidence>
<keyword evidence="8 11" id="KW-0539">Nucleus</keyword>
<dbReference type="Gene3D" id="3.40.1440.10">
    <property type="entry name" value="GIY-YIG endonuclease"/>
    <property type="match status" value="1"/>
</dbReference>
<dbReference type="Pfam" id="PF02803">
    <property type="entry name" value="Thiolase_C"/>
    <property type="match status" value="1"/>
</dbReference>
<dbReference type="InterPro" id="IPR020613">
    <property type="entry name" value="Thiolase_CS"/>
</dbReference>
<evidence type="ECO:0000256" key="7">
    <source>
        <dbReference type="ARBA" id="ARBA00023172"/>
    </source>
</evidence>
<dbReference type="GO" id="GO:0006281">
    <property type="term" value="P:DNA repair"/>
    <property type="evidence" value="ECO:0007669"/>
    <property type="project" value="UniProtKB-UniRule"/>
</dbReference>
<dbReference type="CDD" id="cd10455">
    <property type="entry name" value="GIY-YIG_SLX1"/>
    <property type="match status" value="1"/>
</dbReference>
<protein>
    <recommendedName>
        <fullName evidence="13">GIY-YIG domain-containing protein</fullName>
    </recommendedName>
</protein>
<dbReference type="HAMAP" id="MF_03100">
    <property type="entry name" value="Endonuc_su_Slx1"/>
    <property type="match status" value="1"/>
</dbReference>
<evidence type="ECO:0000256" key="12">
    <source>
        <dbReference type="SAM" id="MobiDB-lite"/>
    </source>
</evidence>
<name>A0A1E3P6K9_WICAA</name>
<dbReference type="NCBIfam" id="TIGR01930">
    <property type="entry name" value="AcCoA-C-Actrans"/>
    <property type="match status" value="1"/>
</dbReference>
<proteinExistence type="inferred from homology"/>
<dbReference type="GO" id="GO:0006635">
    <property type="term" value="P:fatty acid beta-oxidation"/>
    <property type="evidence" value="ECO:0007669"/>
    <property type="project" value="TreeGrafter"/>
</dbReference>
<dbReference type="RefSeq" id="XP_019040273.1">
    <property type="nucleotide sequence ID" value="XM_019183223.1"/>
</dbReference>
<feature type="region of interest" description="Disordered" evidence="12">
    <location>
        <begin position="665"/>
        <end position="686"/>
    </location>
</feature>
<keyword evidence="7 11" id="KW-0233">DNA recombination</keyword>
<dbReference type="AlphaFoldDB" id="A0A1E3P6K9"/>
<comment type="caution">
    <text evidence="11">Lacks conserved residue(s) required for the propagation of feature annotation.</text>
</comment>
<evidence type="ECO:0000256" key="8">
    <source>
        <dbReference type="ARBA" id="ARBA00023242"/>
    </source>
</evidence>
<evidence type="ECO:0000256" key="10">
    <source>
        <dbReference type="ARBA" id="ARBA00047605"/>
    </source>
</evidence>
<dbReference type="GO" id="GO:0010124">
    <property type="term" value="P:phenylacetate catabolic process"/>
    <property type="evidence" value="ECO:0007669"/>
    <property type="project" value="TreeGrafter"/>
</dbReference>
<dbReference type="PANTHER" id="PTHR43853">
    <property type="entry name" value="3-KETOACYL-COA THIOLASE, PEROXISOMAL"/>
    <property type="match status" value="1"/>
</dbReference>
<keyword evidence="11" id="KW-0234">DNA repair</keyword>
<keyword evidence="3" id="KW-0808">Transferase</keyword>
<dbReference type="Gene3D" id="3.30.40.10">
    <property type="entry name" value="Zinc/RING finger domain, C3HC4 (zinc finger)"/>
    <property type="match status" value="1"/>
</dbReference>
<dbReference type="InterPro" id="IPR002155">
    <property type="entry name" value="Thiolase"/>
</dbReference>
<evidence type="ECO:0000256" key="11">
    <source>
        <dbReference type="HAMAP-Rule" id="MF_03100"/>
    </source>
</evidence>
<comment type="cofactor">
    <cofactor evidence="11">
        <name>a divalent metal cation</name>
        <dbReference type="ChEBI" id="CHEBI:60240"/>
    </cofactor>
</comment>
<evidence type="ECO:0000313" key="14">
    <source>
        <dbReference type="EMBL" id="ODQ61066.1"/>
    </source>
</evidence>
<dbReference type="InterPro" id="IPR016039">
    <property type="entry name" value="Thiolase-like"/>
</dbReference>
<comment type="subunit">
    <text evidence="11">Forms a heterodimer with SLX4.</text>
</comment>
<dbReference type="InterPro" id="IPR000305">
    <property type="entry name" value="GIY-YIG_endonuc"/>
</dbReference>
<comment type="similarity">
    <text evidence="2">Belongs to the thiolase-like superfamily. Thiolase family.</text>
</comment>
<dbReference type="GeneID" id="30200469"/>
<evidence type="ECO:0000256" key="2">
    <source>
        <dbReference type="ARBA" id="ARBA00010982"/>
    </source>
</evidence>
<keyword evidence="9" id="KW-0012">Acyltransferase</keyword>
<reference evidence="14 15" key="1">
    <citation type="journal article" date="2016" name="Proc. Natl. Acad. Sci. U.S.A.">
        <title>Comparative genomics of biotechnologically important yeasts.</title>
        <authorList>
            <person name="Riley R."/>
            <person name="Haridas S."/>
            <person name="Wolfe K.H."/>
            <person name="Lopes M.R."/>
            <person name="Hittinger C.T."/>
            <person name="Goeker M."/>
            <person name="Salamov A.A."/>
            <person name="Wisecaver J.H."/>
            <person name="Long T.M."/>
            <person name="Calvey C.H."/>
            <person name="Aerts A.L."/>
            <person name="Barry K.W."/>
            <person name="Choi C."/>
            <person name="Clum A."/>
            <person name="Coughlan A.Y."/>
            <person name="Deshpande S."/>
            <person name="Douglass A.P."/>
            <person name="Hanson S.J."/>
            <person name="Klenk H.-P."/>
            <person name="LaButti K.M."/>
            <person name="Lapidus A."/>
            <person name="Lindquist E.A."/>
            <person name="Lipzen A.M."/>
            <person name="Meier-Kolthoff J.P."/>
            <person name="Ohm R.A."/>
            <person name="Otillar R.P."/>
            <person name="Pangilinan J.L."/>
            <person name="Peng Y."/>
            <person name="Rokas A."/>
            <person name="Rosa C.A."/>
            <person name="Scheuner C."/>
            <person name="Sibirny A.A."/>
            <person name="Slot J.C."/>
            <person name="Stielow J.B."/>
            <person name="Sun H."/>
            <person name="Kurtzman C.P."/>
            <person name="Blackwell M."/>
            <person name="Grigoriev I.V."/>
            <person name="Jeffries T.W."/>
        </authorList>
    </citation>
    <scope>NUCLEOTIDE SEQUENCE [LARGE SCALE GENOMIC DNA]</scope>
    <source>
        <strain evidence="15">ATCC 58044 / CBS 1984 / NCYC 433 / NRRL Y-366-8</strain>
    </source>
</reference>
<evidence type="ECO:0000256" key="5">
    <source>
        <dbReference type="ARBA" id="ARBA00022759"/>
    </source>
</evidence>
<evidence type="ECO:0000256" key="3">
    <source>
        <dbReference type="ARBA" id="ARBA00022679"/>
    </source>
</evidence>
<dbReference type="Pfam" id="PF00108">
    <property type="entry name" value="Thiolase_N"/>
    <property type="match status" value="1"/>
</dbReference>
<dbReference type="Proteomes" id="UP000094112">
    <property type="component" value="Unassembled WGS sequence"/>
</dbReference>
<dbReference type="GO" id="GO:0006310">
    <property type="term" value="P:DNA recombination"/>
    <property type="evidence" value="ECO:0007669"/>
    <property type="project" value="UniProtKB-UniRule"/>
</dbReference>
<dbReference type="InterPro" id="IPR035901">
    <property type="entry name" value="GIY-YIG_endonuc_sf"/>
</dbReference>
<dbReference type="InterPro" id="IPR050215">
    <property type="entry name" value="Thiolase-like_sf_Thiolase"/>
</dbReference>
<keyword evidence="5 11" id="KW-0255">Endonuclease</keyword>
<keyword evidence="11" id="KW-0227">DNA damage</keyword>
<accession>A0A1E3P6K9</accession>
<dbReference type="GO" id="GO:0003988">
    <property type="term" value="F:acetyl-CoA C-acyltransferase activity"/>
    <property type="evidence" value="ECO:0007669"/>
    <property type="project" value="UniProtKB-EC"/>
</dbReference>
<dbReference type="InterPro" id="IPR020617">
    <property type="entry name" value="Thiolase_C"/>
</dbReference>
<feature type="domain" description="GIY-YIG" evidence="13">
    <location>
        <begin position="361"/>
        <end position="442"/>
    </location>
</feature>
<dbReference type="PANTHER" id="PTHR43853:SF9">
    <property type="entry name" value="ACETYL-COA C-ACETYLTRANSFERASE"/>
    <property type="match status" value="1"/>
</dbReference>
<evidence type="ECO:0000313" key="15">
    <source>
        <dbReference type="Proteomes" id="UP000094112"/>
    </source>
</evidence>
<feature type="compositionally biased region" description="Acidic residues" evidence="12">
    <location>
        <begin position="669"/>
        <end position="678"/>
    </location>
</feature>
<comment type="function">
    <text evidence="11">Catalytic subunit of the SLX1-SLX4 structure-specific endonuclease that resolves DNA secondary structures generated during DNA repair and recombination. Has endonuclease activity towards branched DNA substrates, introducing single-strand cuts in duplex DNA close to junctions with ss-DNA.</text>
</comment>
<evidence type="ECO:0000256" key="9">
    <source>
        <dbReference type="ARBA" id="ARBA00023315"/>
    </source>
</evidence>
<dbReference type="InterPro" id="IPR013083">
    <property type="entry name" value="Znf_RING/FYVE/PHD"/>
</dbReference>
<dbReference type="STRING" id="683960.A0A1E3P6K9"/>
<comment type="subcellular location">
    <subcellularLocation>
        <location evidence="11">Nucleus</location>
    </subcellularLocation>
</comment>
<dbReference type="EMBL" id="KV454209">
    <property type="protein sequence ID" value="ODQ61066.1"/>
    <property type="molecule type" value="Genomic_DNA"/>
</dbReference>
<evidence type="ECO:0000256" key="4">
    <source>
        <dbReference type="ARBA" id="ARBA00022722"/>
    </source>
</evidence>
<organism evidence="14 15">
    <name type="scientific">Wickerhamomyces anomalus (strain ATCC 58044 / CBS 1984 / NCYC 433 / NRRL Y-366-8)</name>
    <name type="common">Yeast</name>
    <name type="synonym">Hansenula anomala</name>
    <dbReference type="NCBI Taxonomy" id="683960"/>
    <lineage>
        <taxon>Eukaryota</taxon>
        <taxon>Fungi</taxon>
        <taxon>Dikarya</taxon>
        <taxon>Ascomycota</taxon>
        <taxon>Saccharomycotina</taxon>
        <taxon>Saccharomycetes</taxon>
        <taxon>Phaffomycetales</taxon>
        <taxon>Wickerhamomycetaceae</taxon>
        <taxon>Wickerhamomyces</taxon>
    </lineage>
</organism>